<keyword evidence="1" id="KW-0472">Membrane</keyword>
<proteinExistence type="predicted"/>
<feature type="transmembrane region" description="Helical" evidence="1">
    <location>
        <begin position="52"/>
        <end position="73"/>
    </location>
</feature>
<keyword evidence="1" id="KW-0812">Transmembrane</keyword>
<dbReference type="Proteomes" id="UP000254618">
    <property type="component" value="Unassembled WGS sequence"/>
</dbReference>
<organism evidence="2 3">
    <name type="scientific">Moraxella equi</name>
    <dbReference type="NCBI Taxonomy" id="60442"/>
    <lineage>
        <taxon>Bacteria</taxon>
        <taxon>Pseudomonadati</taxon>
        <taxon>Pseudomonadota</taxon>
        <taxon>Gammaproteobacteria</taxon>
        <taxon>Moraxellales</taxon>
        <taxon>Moraxellaceae</taxon>
        <taxon>Moraxella</taxon>
    </lineage>
</organism>
<sequence length="74" mass="8457">MSKKQTTNWSMTLETNSNGDFKFSFSGKGNLLVGFVVLFCIGLFLIMRNKLWVYLIFSLLSNSEMLNILKLLIS</sequence>
<keyword evidence="1" id="KW-1133">Transmembrane helix</keyword>
<evidence type="ECO:0000313" key="2">
    <source>
        <dbReference type="EMBL" id="STZ02383.1"/>
    </source>
</evidence>
<evidence type="ECO:0000313" key="3">
    <source>
        <dbReference type="Proteomes" id="UP000254618"/>
    </source>
</evidence>
<name>A0A378QSL2_9GAMM</name>
<dbReference type="AlphaFoldDB" id="A0A378QSL2"/>
<accession>A0A378QSL2</accession>
<evidence type="ECO:0000256" key="1">
    <source>
        <dbReference type="SAM" id="Phobius"/>
    </source>
</evidence>
<reference evidence="2 3" key="1">
    <citation type="submission" date="2018-06" db="EMBL/GenBank/DDBJ databases">
        <authorList>
            <consortium name="Pathogen Informatics"/>
            <person name="Doyle S."/>
        </authorList>
    </citation>
    <scope>NUCLEOTIDE SEQUENCE [LARGE SCALE GENOMIC DNA]</scope>
    <source>
        <strain evidence="2 3">NCTC11012</strain>
    </source>
</reference>
<dbReference type="EMBL" id="UGQF01000001">
    <property type="protein sequence ID" value="STZ02383.1"/>
    <property type="molecule type" value="Genomic_DNA"/>
</dbReference>
<feature type="transmembrane region" description="Helical" evidence="1">
    <location>
        <begin position="29"/>
        <end position="46"/>
    </location>
</feature>
<gene>
    <name evidence="2" type="ORF">NCTC11012_00608</name>
</gene>
<protein>
    <submittedName>
        <fullName evidence="2">Uncharacterized protein</fullName>
    </submittedName>
</protein>